<proteinExistence type="predicted"/>
<evidence type="ECO:0000313" key="5">
    <source>
        <dbReference type="EMBL" id="NYH11680.1"/>
    </source>
</evidence>
<dbReference type="PROSITE" id="PS00211">
    <property type="entry name" value="ABC_TRANSPORTER_1"/>
    <property type="match status" value="1"/>
</dbReference>
<dbReference type="GO" id="GO:0016887">
    <property type="term" value="F:ATP hydrolysis activity"/>
    <property type="evidence" value="ECO:0007669"/>
    <property type="project" value="InterPro"/>
</dbReference>
<dbReference type="InterPro" id="IPR003593">
    <property type="entry name" value="AAA+_ATPase"/>
</dbReference>
<organism evidence="5 6">
    <name type="scientific">Pseudomonas moraviensis</name>
    <dbReference type="NCBI Taxonomy" id="321662"/>
    <lineage>
        <taxon>Bacteria</taxon>
        <taxon>Pseudomonadati</taxon>
        <taxon>Pseudomonadota</taxon>
        <taxon>Gammaproteobacteria</taxon>
        <taxon>Pseudomonadales</taxon>
        <taxon>Pseudomonadaceae</taxon>
        <taxon>Pseudomonas</taxon>
    </lineage>
</organism>
<sequence>MTHVSRTPALVSLNRLGFQFANGETIFTALNLKFDHTPTAIVGRNGVGKSVLARLIAGHWQPTSGSVTRAVATAYVAQSFVAAPGETVAETTGSAAILQALERMNRGCGSVEDFDLIGEQWDLADRLRRLLNEAGLTEISFIDETGNLSGGQQARIALIGAFLSQAPLLVLDEPTNHLDTSGRQWLMNSLERWHTGLIVVSHDRQLLDRMQRIVELSASGAIEFGGNYSAFREHQRIHQAAAQARLDHARSERQRERIRLRREHDTIQRHAANSRRNAETANIASFEYVAIKGAAREIMGHVRQGHQARKSELDAQVREGYAKVQSEDSVLINLPGSAVPNNRQICTLIDARLPWLPNDELSLTIHGPMRIAVSGPNGCGKSTLLKVLAGELAPVDGAATTHVPLALLDQQLAQLDDQRSITEQLMMQGATLTEGTLRSYLAHLQLDASRATGACASLSGGERLKAALALALWRADPAQLLLLDEPTNHLDLPSVEAFERALQSFPGAIVAVSHDQDFLEALNPTHHLRWQPSGWQLHPTN</sequence>
<evidence type="ECO:0000256" key="2">
    <source>
        <dbReference type="ARBA" id="ARBA00022741"/>
    </source>
</evidence>
<dbReference type="InterPro" id="IPR027417">
    <property type="entry name" value="P-loop_NTPase"/>
</dbReference>
<feature type="domain" description="ABC transporter" evidence="4">
    <location>
        <begin position="343"/>
        <end position="540"/>
    </location>
</feature>
<evidence type="ECO:0000259" key="4">
    <source>
        <dbReference type="PROSITE" id="PS50893"/>
    </source>
</evidence>
<dbReference type="Proteomes" id="UP000553035">
    <property type="component" value="Unassembled WGS sequence"/>
</dbReference>
<comment type="caution">
    <text evidence="5">The sequence shown here is derived from an EMBL/GenBank/DDBJ whole genome shotgun (WGS) entry which is preliminary data.</text>
</comment>
<accession>A0A7Y9VZU7</accession>
<keyword evidence="2" id="KW-0547">Nucleotide-binding</keyword>
<keyword evidence="1" id="KW-0677">Repeat</keyword>
<dbReference type="EMBL" id="JACCAT010000001">
    <property type="protein sequence ID" value="NYH11680.1"/>
    <property type="molecule type" value="Genomic_DNA"/>
</dbReference>
<dbReference type="AlphaFoldDB" id="A0A7Y9VZU7"/>
<dbReference type="SMART" id="SM00382">
    <property type="entry name" value="AAA"/>
    <property type="match status" value="2"/>
</dbReference>
<evidence type="ECO:0000256" key="1">
    <source>
        <dbReference type="ARBA" id="ARBA00022737"/>
    </source>
</evidence>
<reference evidence="5 6" key="1">
    <citation type="submission" date="2020-07" db="EMBL/GenBank/DDBJ databases">
        <title>Exploring microbial biodiversity for novel pathways involved in the catabolism of aromatic compounds derived from lignin.</title>
        <authorList>
            <person name="Elkins J."/>
        </authorList>
    </citation>
    <scope>NUCLEOTIDE SEQUENCE [LARGE SCALE GENOMIC DNA]</scope>
    <source>
        <strain evidence="5 6">VanB</strain>
    </source>
</reference>
<dbReference type="PANTHER" id="PTHR19211">
    <property type="entry name" value="ATP-BINDING TRANSPORT PROTEIN-RELATED"/>
    <property type="match status" value="1"/>
</dbReference>
<gene>
    <name evidence="5" type="ORF">GGI52_004723</name>
</gene>
<dbReference type="Pfam" id="PF00005">
    <property type="entry name" value="ABC_tran"/>
    <property type="match status" value="2"/>
</dbReference>
<dbReference type="InterPro" id="IPR050611">
    <property type="entry name" value="ABCF"/>
</dbReference>
<dbReference type="Gene3D" id="3.40.50.300">
    <property type="entry name" value="P-loop containing nucleotide triphosphate hydrolases"/>
    <property type="match status" value="2"/>
</dbReference>
<dbReference type="InterPro" id="IPR017871">
    <property type="entry name" value="ABC_transporter-like_CS"/>
</dbReference>
<dbReference type="GO" id="GO:0005524">
    <property type="term" value="F:ATP binding"/>
    <property type="evidence" value="ECO:0007669"/>
    <property type="project" value="UniProtKB-KW"/>
</dbReference>
<evidence type="ECO:0000313" key="6">
    <source>
        <dbReference type="Proteomes" id="UP000553035"/>
    </source>
</evidence>
<feature type="domain" description="ABC transporter" evidence="4">
    <location>
        <begin position="11"/>
        <end position="244"/>
    </location>
</feature>
<dbReference type="PROSITE" id="PS50893">
    <property type="entry name" value="ABC_TRANSPORTER_2"/>
    <property type="match status" value="2"/>
</dbReference>
<dbReference type="PANTHER" id="PTHR19211:SF6">
    <property type="entry name" value="BLL7188 PROTEIN"/>
    <property type="match status" value="1"/>
</dbReference>
<dbReference type="RefSeq" id="WP_179694799.1">
    <property type="nucleotide sequence ID" value="NZ_JACCAT010000001.1"/>
</dbReference>
<name>A0A7Y9VZU7_9PSED</name>
<evidence type="ECO:0000256" key="3">
    <source>
        <dbReference type="ARBA" id="ARBA00022840"/>
    </source>
</evidence>
<dbReference type="SUPFAM" id="SSF52540">
    <property type="entry name" value="P-loop containing nucleoside triphosphate hydrolases"/>
    <property type="match status" value="2"/>
</dbReference>
<protein>
    <submittedName>
        <fullName evidence="5">ATPase subunit of ABC transporter with duplicated ATPase domains</fullName>
    </submittedName>
</protein>
<keyword evidence="3" id="KW-0067">ATP-binding</keyword>
<dbReference type="InterPro" id="IPR003439">
    <property type="entry name" value="ABC_transporter-like_ATP-bd"/>
</dbReference>